<dbReference type="RefSeq" id="WP_160627175.1">
    <property type="nucleotide sequence ID" value="NZ_CP047593.1"/>
</dbReference>
<dbReference type="KEGG" id="taer:GT409_04045"/>
<keyword evidence="3" id="KW-1185">Reference proteome</keyword>
<protein>
    <submittedName>
        <fullName evidence="2">Uncharacterized protein</fullName>
    </submittedName>
</protein>
<evidence type="ECO:0000256" key="1">
    <source>
        <dbReference type="SAM" id="Phobius"/>
    </source>
</evidence>
<dbReference type="AlphaFoldDB" id="A0A6P1M235"/>
<proteinExistence type="predicted"/>
<keyword evidence="1" id="KW-0472">Membrane</keyword>
<evidence type="ECO:0000313" key="3">
    <source>
        <dbReference type="Proteomes" id="UP000464954"/>
    </source>
</evidence>
<keyword evidence="1" id="KW-0812">Transmembrane</keyword>
<sequence>MSKSWFKIRKLGWTPCSWQGWATLVTYMVLLFFALDLTDTAARRLCGAALTIGLIGVTLWKTKR</sequence>
<feature type="transmembrane region" description="Helical" evidence="1">
    <location>
        <begin position="12"/>
        <end position="35"/>
    </location>
</feature>
<evidence type="ECO:0000313" key="2">
    <source>
        <dbReference type="EMBL" id="QHI68650.1"/>
    </source>
</evidence>
<organism evidence="2 3">
    <name type="scientific">Tichowtungia aerotolerans</name>
    <dbReference type="NCBI Taxonomy" id="2697043"/>
    <lineage>
        <taxon>Bacteria</taxon>
        <taxon>Pseudomonadati</taxon>
        <taxon>Kiritimatiellota</taxon>
        <taxon>Tichowtungiia</taxon>
        <taxon>Tichowtungiales</taxon>
        <taxon>Tichowtungiaceae</taxon>
        <taxon>Tichowtungia</taxon>
    </lineage>
</organism>
<gene>
    <name evidence="2" type="ORF">GT409_04045</name>
</gene>
<reference evidence="2 3" key="1">
    <citation type="submission" date="2020-01" db="EMBL/GenBank/DDBJ databases">
        <title>Ponticoccus aerotolerans gen. nov., sp. nov., an anaerobic bacterium and proposal of Ponticoccusceae fam. nov., Ponticoccusles ord. nov. and Ponticoccuse classis nov. in the phylum Kiritimatiellaeota.</title>
        <authorList>
            <person name="Zhou L.Y."/>
            <person name="Du Z.J."/>
        </authorList>
    </citation>
    <scope>NUCLEOTIDE SEQUENCE [LARGE SCALE GENOMIC DNA]</scope>
    <source>
        <strain evidence="2 3">S-5007</strain>
    </source>
</reference>
<name>A0A6P1M235_9BACT</name>
<feature type="transmembrane region" description="Helical" evidence="1">
    <location>
        <begin position="41"/>
        <end position="60"/>
    </location>
</feature>
<dbReference type="Proteomes" id="UP000464954">
    <property type="component" value="Chromosome"/>
</dbReference>
<accession>A0A6P1M235</accession>
<dbReference type="EMBL" id="CP047593">
    <property type="protein sequence ID" value="QHI68650.1"/>
    <property type="molecule type" value="Genomic_DNA"/>
</dbReference>
<keyword evidence="1" id="KW-1133">Transmembrane helix</keyword>